<keyword evidence="12" id="KW-1185">Reference proteome</keyword>
<gene>
    <name evidence="11" type="ORF">PTSG_00018</name>
</gene>
<evidence type="ECO:0000313" key="11">
    <source>
        <dbReference type="EMBL" id="EGD72002.1"/>
    </source>
</evidence>
<dbReference type="OrthoDB" id="6630443at2759"/>
<feature type="compositionally biased region" description="Low complexity" evidence="9">
    <location>
        <begin position="185"/>
        <end position="207"/>
    </location>
</feature>
<dbReference type="PANTHER" id="PTHR10133">
    <property type="entry name" value="DNA POLYMERASE I"/>
    <property type="match status" value="1"/>
</dbReference>
<organism evidence="12">
    <name type="scientific">Salpingoeca rosetta (strain ATCC 50818 / BSB-021)</name>
    <dbReference type="NCBI Taxonomy" id="946362"/>
    <lineage>
        <taxon>Eukaryota</taxon>
        <taxon>Choanoflagellata</taxon>
        <taxon>Craspedida</taxon>
        <taxon>Salpingoecidae</taxon>
        <taxon>Salpingoeca</taxon>
    </lineage>
</organism>
<comment type="catalytic activity">
    <reaction evidence="8">
        <text>DNA(n) + a 2'-deoxyribonucleoside 5'-triphosphate = DNA(n+1) + diphosphate</text>
        <dbReference type="Rhea" id="RHEA:22508"/>
        <dbReference type="Rhea" id="RHEA-COMP:17339"/>
        <dbReference type="Rhea" id="RHEA-COMP:17340"/>
        <dbReference type="ChEBI" id="CHEBI:33019"/>
        <dbReference type="ChEBI" id="CHEBI:61560"/>
        <dbReference type="ChEBI" id="CHEBI:173112"/>
        <dbReference type="EC" id="2.7.7.7"/>
    </reaction>
</comment>
<dbReference type="Gene3D" id="1.20.1060.10">
    <property type="entry name" value="Taq DNA Polymerase, Chain T, domain 4"/>
    <property type="match status" value="1"/>
</dbReference>
<protein>
    <recommendedName>
        <fullName evidence="2">DNA-directed DNA polymerase</fullName>
        <ecNumber evidence="2">2.7.7.7</ecNumber>
    </recommendedName>
</protein>
<feature type="compositionally biased region" description="Polar residues" evidence="9">
    <location>
        <begin position="65"/>
        <end position="92"/>
    </location>
</feature>
<feature type="region of interest" description="Disordered" evidence="9">
    <location>
        <begin position="618"/>
        <end position="637"/>
    </location>
</feature>
<comment type="similarity">
    <text evidence="1">Belongs to the DNA polymerase type-A family.</text>
</comment>
<dbReference type="eggNOG" id="KOG0950">
    <property type="taxonomic scope" value="Eukaryota"/>
</dbReference>
<dbReference type="GeneID" id="16067920"/>
<dbReference type="Gene3D" id="3.30.70.370">
    <property type="match status" value="1"/>
</dbReference>
<dbReference type="SMART" id="SM00482">
    <property type="entry name" value="POLAc"/>
    <property type="match status" value="1"/>
</dbReference>
<dbReference type="KEGG" id="sre:PTSG_00018"/>
<accession>F2TVA6</accession>
<evidence type="ECO:0000256" key="3">
    <source>
        <dbReference type="ARBA" id="ARBA00022679"/>
    </source>
</evidence>
<dbReference type="InterPro" id="IPR043502">
    <property type="entry name" value="DNA/RNA_pol_sf"/>
</dbReference>
<dbReference type="RefSeq" id="XP_004998574.1">
    <property type="nucleotide sequence ID" value="XM_004998517.1"/>
</dbReference>
<dbReference type="InterPro" id="IPR001098">
    <property type="entry name" value="DNA-dir_DNA_pol_A_palm_dom"/>
</dbReference>
<keyword evidence="6" id="KW-0239">DNA-directed DNA polymerase</keyword>
<feature type="domain" description="DNA-directed DNA polymerase family A palm" evidence="10">
    <location>
        <begin position="573"/>
        <end position="792"/>
    </location>
</feature>
<keyword evidence="5" id="KW-0235">DNA replication</keyword>
<dbReference type="Pfam" id="PF00476">
    <property type="entry name" value="DNA_pol_A"/>
    <property type="match status" value="1"/>
</dbReference>
<dbReference type="InterPro" id="IPR019760">
    <property type="entry name" value="DNA-dir_DNA_pol_A_CS"/>
</dbReference>
<dbReference type="InterPro" id="IPR002298">
    <property type="entry name" value="DNA_polymerase_A"/>
</dbReference>
<evidence type="ECO:0000256" key="6">
    <source>
        <dbReference type="ARBA" id="ARBA00022932"/>
    </source>
</evidence>
<dbReference type="InParanoid" id="F2TVA6"/>
<sequence>MALRPSGTRLCLPAVKAWHRVEPAMPEHYIEQELDRYFPLQDHVGRERPERRPAKLSTTVSFTGSPTTMRVRSHQPQHTPCSESSIFSTPHGTPSFHDPQHQAEQTPIASRFREELQHAHDGELWQSPSFASFAPNAPPTTSAAKLHVHQDLGSSFVSMSPAHAGSATSAHPPQPEHRKLGGSTRQRQPGAQEQQRAQQHAESSRSSTLAKQQQHKQHLPDVLTSRVSVFDGASLGVQDHEHTLFLVIQPQSSGDEEQDGIVVELSVRMQDQSPNNSFALQAFQQCLASARVIYTHGGRRMAALLLQCCSSAIVGRGANESIAVRDTQVAAWLADPERAWDDMDDVFRLCQLRPVTRGAGDLGDSSASASSQWLHKLASRHAAAFDHLFARLRACDQAELYSRLEAPAIWLLAEMQVHGIHIDTETLKQQRVQIQQCLAELEARAEALVGFKLLLTSPLQLREYLYDQLQLHVGIPNFPRTPKGKLSTGEDALTLIKDRHELPNLLLLHRRAARLLCTYIDGVLPHVTHGMLHPEWLQTSAASGRVSCQQPNIQSVPLRETALRLDLLVVSPRAAYVAPGGCVYVSLDWRQMELRLLAHFSEDEGLIALFQNQEAKAKANTPPSTANATSREEGGTSDPFKALASKWFCVPVEQVTGRQRDQVKRCLYAFIYGSGALHLSKVLEVSVHEAKKLLQAFRRRHPRIQHLRDQVLIRLKETGFVSCLSRRRRYFKDSANDHSQRAAFNFLLQGSAADICKAAMINLREFLRAKQMRSFMVAQLHDEIILECPEKEAKEVLAFTRGPAFCEPFGRMRVPFPVRQRIGRTWADMS</sequence>
<dbReference type="GO" id="GO:0003677">
    <property type="term" value="F:DNA binding"/>
    <property type="evidence" value="ECO:0007669"/>
    <property type="project" value="UniProtKB-KW"/>
</dbReference>
<evidence type="ECO:0000256" key="4">
    <source>
        <dbReference type="ARBA" id="ARBA00022695"/>
    </source>
</evidence>
<name>F2TVA6_SALR5</name>
<feature type="region of interest" description="Disordered" evidence="9">
    <location>
        <begin position="65"/>
        <end position="104"/>
    </location>
</feature>
<dbReference type="GO" id="GO:0006261">
    <property type="term" value="P:DNA-templated DNA replication"/>
    <property type="evidence" value="ECO:0007669"/>
    <property type="project" value="InterPro"/>
</dbReference>
<dbReference type="AlphaFoldDB" id="F2TVA6"/>
<keyword evidence="4" id="KW-0548">Nucleotidyltransferase</keyword>
<dbReference type="EMBL" id="GL832955">
    <property type="protein sequence ID" value="EGD72002.1"/>
    <property type="molecule type" value="Genomic_DNA"/>
</dbReference>
<dbReference type="InterPro" id="IPR036397">
    <property type="entry name" value="RNaseH_sf"/>
</dbReference>
<dbReference type="SUPFAM" id="SSF56672">
    <property type="entry name" value="DNA/RNA polymerases"/>
    <property type="match status" value="1"/>
</dbReference>
<evidence type="ECO:0000256" key="8">
    <source>
        <dbReference type="ARBA" id="ARBA00049244"/>
    </source>
</evidence>
<dbReference type="Gene3D" id="1.10.150.20">
    <property type="entry name" value="5' to 3' exonuclease, C-terminal subdomain"/>
    <property type="match status" value="1"/>
</dbReference>
<dbReference type="PROSITE" id="PS00447">
    <property type="entry name" value="DNA_POLYMERASE_A"/>
    <property type="match status" value="1"/>
</dbReference>
<evidence type="ECO:0000259" key="10">
    <source>
        <dbReference type="SMART" id="SM00482"/>
    </source>
</evidence>
<proteinExistence type="inferred from homology"/>
<dbReference type="PRINTS" id="PR00868">
    <property type="entry name" value="DNAPOLI"/>
</dbReference>
<keyword evidence="7" id="KW-0238">DNA-binding</keyword>
<dbReference type="Proteomes" id="UP000007799">
    <property type="component" value="Unassembled WGS sequence"/>
</dbReference>
<evidence type="ECO:0000256" key="1">
    <source>
        <dbReference type="ARBA" id="ARBA00007705"/>
    </source>
</evidence>
<dbReference type="FunCoup" id="F2TVA6">
    <property type="interactions" value="133"/>
</dbReference>
<reference evidence="11" key="1">
    <citation type="submission" date="2009-08" db="EMBL/GenBank/DDBJ databases">
        <title>Annotation of Salpingoeca rosetta.</title>
        <authorList>
            <consortium name="The Broad Institute Genome Sequencing Platform"/>
            <person name="Russ C."/>
            <person name="Cuomo C."/>
            <person name="Burger G."/>
            <person name="Gray M.W."/>
            <person name="Holland P.W.H."/>
            <person name="King N."/>
            <person name="Lang F.B.F."/>
            <person name="Roger A.J."/>
            <person name="Ruiz-Trillo I."/>
            <person name="Young S.K."/>
            <person name="Zeng Q."/>
            <person name="Gargeya S."/>
            <person name="Alvarado L."/>
            <person name="Berlin A."/>
            <person name="Chapman S.B."/>
            <person name="Chen Z."/>
            <person name="Freedman E."/>
            <person name="Gellesch M."/>
            <person name="Goldberg J."/>
            <person name="Griggs A."/>
            <person name="Gujja S."/>
            <person name="Heilman E."/>
            <person name="Heiman D."/>
            <person name="Howarth C."/>
            <person name="Mehta T."/>
            <person name="Neiman D."/>
            <person name="Pearson M."/>
            <person name="Roberts A."/>
            <person name="Saif S."/>
            <person name="Shea T."/>
            <person name="Shenoy N."/>
            <person name="Sisk P."/>
            <person name="Stolte C."/>
            <person name="Sykes S."/>
            <person name="White J."/>
            <person name="Yandava C."/>
            <person name="Haas B."/>
            <person name="Nusbaum C."/>
            <person name="Birren B."/>
        </authorList>
    </citation>
    <scope>NUCLEOTIDE SEQUENCE [LARGE SCALE GENOMIC DNA]</scope>
    <source>
        <strain evidence="11">ATCC 50818</strain>
    </source>
</reference>
<evidence type="ECO:0000256" key="9">
    <source>
        <dbReference type="SAM" id="MobiDB-lite"/>
    </source>
</evidence>
<dbReference type="PANTHER" id="PTHR10133:SF27">
    <property type="entry name" value="DNA POLYMERASE NU"/>
    <property type="match status" value="1"/>
</dbReference>
<feature type="region of interest" description="Disordered" evidence="9">
    <location>
        <begin position="156"/>
        <end position="218"/>
    </location>
</feature>
<dbReference type="EC" id="2.7.7.7" evidence="2"/>
<evidence type="ECO:0000313" key="12">
    <source>
        <dbReference type="Proteomes" id="UP000007799"/>
    </source>
</evidence>
<evidence type="ECO:0000256" key="5">
    <source>
        <dbReference type="ARBA" id="ARBA00022705"/>
    </source>
</evidence>
<evidence type="ECO:0000256" key="7">
    <source>
        <dbReference type="ARBA" id="ARBA00023125"/>
    </source>
</evidence>
<dbReference type="Gene3D" id="3.30.420.10">
    <property type="entry name" value="Ribonuclease H-like superfamily/Ribonuclease H"/>
    <property type="match status" value="1"/>
</dbReference>
<evidence type="ECO:0000256" key="2">
    <source>
        <dbReference type="ARBA" id="ARBA00012417"/>
    </source>
</evidence>
<dbReference type="STRING" id="946362.F2TVA6"/>
<dbReference type="GO" id="GO:0006302">
    <property type="term" value="P:double-strand break repair"/>
    <property type="evidence" value="ECO:0007669"/>
    <property type="project" value="TreeGrafter"/>
</dbReference>
<dbReference type="GO" id="GO:0003887">
    <property type="term" value="F:DNA-directed DNA polymerase activity"/>
    <property type="evidence" value="ECO:0007669"/>
    <property type="project" value="UniProtKB-KW"/>
</dbReference>
<keyword evidence="3" id="KW-0808">Transferase</keyword>